<dbReference type="FunFam" id="3.40.50.1170:FF:000001">
    <property type="entry name" value="L-asparaginase 2"/>
    <property type="match status" value="1"/>
</dbReference>
<evidence type="ECO:0000313" key="10">
    <source>
        <dbReference type="Proteomes" id="UP000285575"/>
    </source>
</evidence>
<organism evidence="9 10">
    <name type="scientific">Rubrivivax rivuli</name>
    <dbReference type="NCBI Taxonomy" id="1862385"/>
    <lineage>
        <taxon>Bacteria</taxon>
        <taxon>Pseudomonadati</taxon>
        <taxon>Pseudomonadota</taxon>
        <taxon>Betaproteobacteria</taxon>
        <taxon>Burkholderiales</taxon>
        <taxon>Sphaerotilaceae</taxon>
        <taxon>Rubrivivax</taxon>
    </lineage>
</organism>
<dbReference type="InterPro" id="IPR027473">
    <property type="entry name" value="L-asparaginase_C"/>
</dbReference>
<feature type="binding site" evidence="4">
    <location>
        <position position="62"/>
    </location>
    <ligand>
        <name>substrate</name>
    </ligand>
</feature>
<comment type="caution">
    <text evidence="9">The sequence shown here is derived from an EMBL/GenBank/DDBJ whole genome shotgun (WGS) entry which is preliminary data.</text>
</comment>
<dbReference type="PROSITE" id="PS51732">
    <property type="entry name" value="ASN_GLN_ASE_3"/>
    <property type="match status" value="1"/>
</dbReference>
<dbReference type="InterPro" id="IPR037152">
    <property type="entry name" value="L-asparaginase_N_sf"/>
</dbReference>
<keyword evidence="2" id="KW-0378">Hydrolase</keyword>
<dbReference type="AlphaFoldDB" id="A0A437RK17"/>
<dbReference type="PROSITE" id="PS00144">
    <property type="entry name" value="ASN_GLN_ASE_1"/>
    <property type="match status" value="1"/>
</dbReference>
<proteinExistence type="inferred from homology"/>
<dbReference type="PANTHER" id="PTHR11707">
    <property type="entry name" value="L-ASPARAGINASE"/>
    <property type="match status" value="1"/>
</dbReference>
<dbReference type="InterPro" id="IPR006034">
    <property type="entry name" value="Asparaginase/glutaminase-like"/>
</dbReference>
<protein>
    <submittedName>
        <fullName evidence="9">Asparaginase</fullName>
    </submittedName>
</protein>
<evidence type="ECO:0000259" key="7">
    <source>
        <dbReference type="Pfam" id="PF00710"/>
    </source>
</evidence>
<feature type="binding site" evidence="4">
    <location>
        <begin position="95"/>
        <end position="96"/>
    </location>
    <ligand>
        <name>substrate</name>
    </ligand>
</feature>
<dbReference type="PANTHER" id="PTHR11707:SF28">
    <property type="entry name" value="60 KDA LYSOPHOSPHOLIPASE"/>
    <property type="match status" value="1"/>
</dbReference>
<name>A0A437RK17_9BURK</name>
<sequence>MPSTEGVIVILGTGGTIAGTAASATQHTGYTAGALGAEALLAAVPALQGRPLEAESIAQIDSSNMDGATWARLATRCATHLARPEVAGVVVTHGTDTLEETAYWLHRVLAPQKPLVLTAAMRPATALSPDGPQNLFDAVNVAGTPGARGVLAVLGGVVVGAADLRKVHGYRVDAFSAGDAGPMALLEDGRLRLLRPWAEGTPHAAAAHLPGLLAGQPWPLVDVVTSHALADGRVVEALVAAGSRGLVVAGTGNGSVHAAVKAAAERAMAQGVRVLRASRCQLGGVVGGAPDDLPSAGTLTPVQARIELMLDLLVEAG</sequence>
<gene>
    <name evidence="9" type="ORF">EOE66_04850</name>
</gene>
<evidence type="ECO:0000256" key="1">
    <source>
        <dbReference type="ARBA" id="ARBA00010518"/>
    </source>
</evidence>
<dbReference type="Gene3D" id="3.40.50.40">
    <property type="match status" value="1"/>
</dbReference>
<dbReference type="PRINTS" id="PR00139">
    <property type="entry name" value="ASNGLNASE"/>
</dbReference>
<dbReference type="Proteomes" id="UP000285575">
    <property type="component" value="Unassembled WGS sequence"/>
</dbReference>
<dbReference type="EMBL" id="SACR01000002">
    <property type="protein sequence ID" value="RVU47099.1"/>
    <property type="molecule type" value="Genomic_DNA"/>
</dbReference>
<dbReference type="GO" id="GO:0006528">
    <property type="term" value="P:asparagine metabolic process"/>
    <property type="evidence" value="ECO:0007669"/>
    <property type="project" value="InterPro"/>
</dbReference>
<accession>A0A437RK17</accession>
<evidence type="ECO:0000256" key="4">
    <source>
        <dbReference type="PIRSR" id="PIRSR001220-2"/>
    </source>
</evidence>
<dbReference type="GO" id="GO:0004067">
    <property type="term" value="F:asparaginase activity"/>
    <property type="evidence" value="ECO:0007669"/>
    <property type="project" value="UniProtKB-UniRule"/>
</dbReference>
<evidence type="ECO:0000256" key="5">
    <source>
        <dbReference type="PROSITE-ProRule" id="PRU10099"/>
    </source>
</evidence>
<dbReference type="OrthoDB" id="9788068at2"/>
<dbReference type="PIRSF" id="PIRSF500176">
    <property type="entry name" value="L_ASNase"/>
    <property type="match status" value="1"/>
</dbReference>
<evidence type="ECO:0000259" key="8">
    <source>
        <dbReference type="Pfam" id="PF17763"/>
    </source>
</evidence>
<dbReference type="InterPro" id="IPR040919">
    <property type="entry name" value="Asparaginase_C"/>
</dbReference>
<dbReference type="InterPro" id="IPR036152">
    <property type="entry name" value="Asp/glu_Ase-like_sf"/>
</dbReference>
<reference evidence="9 10" key="1">
    <citation type="submission" date="2019-01" db="EMBL/GenBank/DDBJ databases">
        <authorList>
            <person name="Chen W.-M."/>
        </authorList>
    </citation>
    <scope>NUCLEOTIDE SEQUENCE [LARGE SCALE GENOMIC DNA]</scope>
    <source>
        <strain evidence="9 10">KYPY4</strain>
    </source>
</reference>
<comment type="similarity">
    <text evidence="1">Belongs to the asparaginase 1 family.</text>
</comment>
<dbReference type="InterPro" id="IPR004550">
    <property type="entry name" value="AsnASE_II"/>
</dbReference>
<feature type="active site" evidence="6">
    <location>
        <position position="95"/>
    </location>
</feature>
<dbReference type="PIRSF" id="PIRSF001220">
    <property type="entry name" value="L-ASNase_gatD"/>
    <property type="match status" value="1"/>
</dbReference>
<dbReference type="SMART" id="SM00870">
    <property type="entry name" value="Asparaginase"/>
    <property type="match status" value="1"/>
</dbReference>
<evidence type="ECO:0000256" key="2">
    <source>
        <dbReference type="ARBA" id="ARBA00022801"/>
    </source>
</evidence>
<feature type="active site" evidence="5">
    <location>
        <position position="16"/>
    </location>
</feature>
<dbReference type="Gene3D" id="3.40.50.1170">
    <property type="entry name" value="L-asparaginase, N-terminal domain"/>
    <property type="match status" value="1"/>
</dbReference>
<dbReference type="RefSeq" id="WP_128227568.1">
    <property type="nucleotide sequence ID" value="NZ_SACR01000002.1"/>
</dbReference>
<dbReference type="InterPro" id="IPR027475">
    <property type="entry name" value="Asparaginase/glutaminase_AS2"/>
</dbReference>
<keyword evidence="10" id="KW-1185">Reference proteome</keyword>
<dbReference type="Pfam" id="PF17763">
    <property type="entry name" value="Asparaginase_C"/>
    <property type="match status" value="1"/>
</dbReference>
<feature type="active site" description="O-isoaspartyl threonine intermediate" evidence="3">
    <location>
        <position position="16"/>
    </location>
</feature>
<feature type="domain" description="L-asparaginase N-terminal" evidence="7">
    <location>
        <begin position="8"/>
        <end position="195"/>
    </location>
</feature>
<dbReference type="SFLD" id="SFLDS00057">
    <property type="entry name" value="Glutaminase/Asparaginase"/>
    <property type="match status" value="1"/>
</dbReference>
<dbReference type="InterPro" id="IPR020827">
    <property type="entry name" value="Asparaginase/glutaminase_AS1"/>
</dbReference>
<dbReference type="PROSITE" id="PS00917">
    <property type="entry name" value="ASN_GLN_ASE_2"/>
    <property type="match status" value="1"/>
</dbReference>
<dbReference type="SUPFAM" id="SSF53774">
    <property type="entry name" value="Glutaminase/Asparaginase"/>
    <property type="match status" value="1"/>
</dbReference>
<evidence type="ECO:0000313" key="9">
    <source>
        <dbReference type="EMBL" id="RVU47099.1"/>
    </source>
</evidence>
<dbReference type="CDD" id="cd08964">
    <property type="entry name" value="L-asparaginase_II"/>
    <property type="match status" value="1"/>
</dbReference>
<feature type="domain" description="Asparaginase/glutaminase C-terminal" evidence="8">
    <location>
        <begin position="221"/>
        <end position="310"/>
    </location>
</feature>
<dbReference type="InterPro" id="IPR027474">
    <property type="entry name" value="L-asparaginase_N"/>
</dbReference>
<evidence type="ECO:0000256" key="6">
    <source>
        <dbReference type="PROSITE-ProRule" id="PRU10100"/>
    </source>
</evidence>
<evidence type="ECO:0000256" key="3">
    <source>
        <dbReference type="PIRSR" id="PIRSR001220-1"/>
    </source>
</evidence>
<dbReference type="Pfam" id="PF00710">
    <property type="entry name" value="Asparaginase"/>
    <property type="match status" value="1"/>
</dbReference>